<sequence>MSAFTTGLTASFFPFPMTLTSFNLYWTFDTSANLLALSFLLITFLAFSINIFRDSSNDSSLVQLILQFAAMFILLVHPYIVSTAPTPLPVPTEFAIFWSSICLRF</sequence>
<dbReference type="OrthoDB" id="10430021at2759"/>
<dbReference type="Proteomes" id="UP000237105">
    <property type="component" value="Unassembled WGS sequence"/>
</dbReference>
<name>A0A2P5DVG3_PARAD</name>
<protein>
    <submittedName>
        <fullName evidence="2">Uncharacterized protein</fullName>
    </submittedName>
</protein>
<feature type="transmembrane region" description="Helical" evidence="1">
    <location>
        <begin position="64"/>
        <end position="81"/>
    </location>
</feature>
<dbReference type="AlphaFoldDB" id="A0A2P5DVG3"/>
<feature type="transmembrane region" description="Helical" evidence="1">
    <location>
        <begin position="31"/>
        <end position="52"/>
    </location>
</feature>
<keyword evidence="1" id="KW-0812">Transmembrane</keyword>
<comment type="caution">
    <text evidence="2">The sequence shown here is derived from an EMBL/GenBank/DDBJ whole genome shotgun (WGS) entry which is preliminary data.</text>
</comment>
<keyword evidence="3" id="KW-1185">Reference proteome</keyword>
<keyword evidence="1" id="KW-1133">Transmembrane helix</keyword>
<gene>
    <name evidence="2" type="ORF">PanWU01x14_029050</name>
</gene>
<proteinExistence type="predicted"/>
<evidence type="ECO:0000313" key="2">
    <source>
        <dbReference type="EMBL" id="PON77286.1"/>
    </source>
</evidence>
<accession>A0A2P5DVG3</accession>
<evidence type="ECO:0000313" key="3">
    <source>
        <dbReference type="Proteomes" id="UP000237105"/>
    </source>
</evidence>
<organism evidence="2 3">
    <name type="scientific">Parasponia andersonii</name>
    <name type="common">Sponia andersonii</name>
    <dbReference type="NCBI Taxonomy" id="3476"/>
    <lineage>
        <taxon>Eukaryota</taxon>
        <taxon>Viridiplantae</taxon>
        <taxon>Streptophyta</taxon>
        <taxon>Embryophyta</taxon>
        <taxon>Tracheophyta</taxon>
        <taxon>Spermatophyta</taxon>
        <taxon>Magnoliopsida</taxon>
        <taxon>eudicotyledons</taxon>
        <taxon>Gunneridae</taxon>
        <taxon>Pentapetalae</taxon>
        <taxon>rosids</taxon>
        <taxon>fabids</taxon>
        <taxon>Rosales</taxon>
        <taxon>Cannabaceae</taxon>
        <taxon>Parasponia</taxon>
    </lineage>
</organism>
<keyword evidence="1" id="KW-0472">Membrane</keyword>
<reference evidence="3" key="1">
    <citation type="submission" date="2016-06" db="EMBL/GenBank/DDBJ databases">
        <title>Parallel loss of symbiosis genes in relatives of nitrogen-fixing non-legume Parasponia.</title>
        <authorList>
            <person name="Van Velzen R."/>
            <person name="Holmer R."/>
            <person name="Bu F."/>
            <person name="Rutten L."/>
            <person name="Van Zeijl A."/>
            <person name="Liu W."/>
            <person name="Santuari L."/>
            <person name="Cao Q."/>
            <person name="Sharma T."/>
            <person name="Shen D."/>
            <person name="Roswanjaya Y."/>
            <person name="Wardhani T."/>
            <person name="Kalhor M.S."/>
            <person name="Jansen J."/>
            <person name="Van den Hoogen J."/>
            <person name="Gungor B."/>
            <person name="Hartog M."/>
            <person name="Hontelez J."/>
            <person name="Verver J."/>
            <person name="Yang W.-C."/>
            <person name="Schijlen E."/>
            <person name="Repin R."/>
            <person name="Schilthuizen M."/>
            <person name="Schranz E."/>
            <person name="Heidstra R."/>
            <person name="Miyata K."/>
            <person name="Fedorova E."/>
            <person name="Kohlen W."/>
            <person name="Bisseling T."/>
            <person name="Smit S."/>
            <person name="Geurts R."/>
        </authorList>
    </citation>
    <scope>NUCLEOTIDE SEQUENCE [LARGE SCALE GENOMIC DNA]</scope>
    <source>
        <strain evidence="3">cv. WU1-14</strain>
    </source>
</reference>
<dbReference type="EMBL" id="JXTB01000014">
    <property type="protein sequence ID" value="PON77286.1"/>
    <property type="molecule type" value="Genomic_DNA"/>
</dbReference>
<evidence type="ECO:0000256" key="1">
    <source>
        <dbReference type="SAM" id="Phobius"/>
    </source>
</evidence>